<proteinExistence type="predicted"/>
<gene>
    <name evidence="2" type="ORF">OVA965_LOCUS42702</name>
    <name evidence="3" type="ORF">TMI583_LOCUS44686</name>
</gene>
<keyword evidence="1" id="KW-0175">Coiled coil</keyword>
<comment type="caution">
    <text evidence="3">The sequence shown here is derived from an EMBL/GenBank/DDBJ whole genome shotgun (WGS) entry which is preliminary data.</text>
</comment>
<feature type="non-terminal residue" evidence="3">
    <location>
        <position position="1"/>
    </location>
</feature>
<evidence type="ECO:0000313" key="2">
    <source>
        <dbReference type="EMBL" id="CAF1612076.1"/>
    </source>
</evidence>
<dbReference type="Proteomes" id="UP000677228">
    <property type="component" value="Unassembled WGS sequence"/>
</dbReference>
<evidence type="ECO:0000256" key="1">
    <source>
        <dbReference type="SAM" id="Coils"/>
    </source>
</evidence>
<evidence type="ECO:0000313" key="4">
    <source>
        <dbReference type="Proteomes" id="UP000682733"/>
    </source>
</evidence>
<feature type="coiled-coil region" evidence="1">
    <location>
        <begin position="23"/>
        <end position="50"/>
    </location>
</feature>
<accession>A0A8S2W6A5</accession>
<sequence length="80" mass="9699">SINQLKLLNFNNLENISTLRELIRVWSQICRELQEKNDKFQEQLQLNQDDKQTMFNAYYSLCNYIQHIKEKLINVKHDTV</sequence>
<dbReference type="EMBL" id="CAJOBA010077739">
    <property type="protein sequence ID" value="CAF4426102.1"/>
    <property type="molecule type" value="Genomic_DNA"/>
</dbReference>
<evidence type="ECO:0000313" key="3">
    <source>
        <dbReference type="EMBL" id="CAF4426102.1"/>
    </source>
</evidence>
<protein>
    <submittedName>
        <fullName evidence="3">Uncharacterized protein</fullName>
    </submittedName>
</protein>
<reference evidence="3" key="1">
    <citation type="submission" date="2021-02" db="EMBL/GenBank/DDBJ databases">
        <authorList>
            <person name="Nowell W R."/>
        </authorList>
    </citation>
    <scope>NUCLEOTIDE SEQUENCE</scope>
</reference>
<name>A0A8S2W6A5_9BILA</name>
<dbReference type="Proteomes" id="UP000682733">
    <property type="component" value="Unassembled WGS sequence"/>
</dbReference>
<dbReference type="EMBL" id="CAJNOK010053443">
    <property type="protein sequence ID" value="CAF1612076.1"/>
    <property type="molecule type" value="Genomic_DNA"/>
</dbReference>
<dbReference type="AlphaFoldDB" id="A0A8S2W6A5"/>
<organism evidence="3 4">
    <name type="scientific">Didymodactylos carnosus</name>
    <dbReference type="NCBI Taxonomy" id="1234261"/>
    <lineage>
        <taxon>Eukaryota</taxon>
        <taxon>Metazoa</taxon>
        <taxon>Spiralia</taxon>
        <taxon>Gnathifera</taxon>
        <taxon>Rotifera</taxon>
        <taxon>Eurotatoria</taxon>
        <taxon>Bdelloidea</taxon>
        <taxon>Philodinida</taxon>
        <taxon>Philodinidae</taxon>
        <taxon>Didymodactylos</taxon>
    </lineage>
</organism>